<proteinExistence type="predicted"/>
<keyword evidence="1" id="KW-0732">Signal</keyword>
<evidence type="ECO:0000256" key="1">
    <source>
        <dbReference type="SAM" id="SignalP"/>
    </source>
</evidence>
<organism evidence="2 3">
    <name type="scientific">Gillisia limnaea (strain DSM 15749 / LMG 21470 / R-8282)</name>
    <dbReference type="NCBI Taxonomy" id="865937"/>
    <lineage>
        <taxon>Bacteria</taxon>
        <taxon>Pseudomonadati</taxon>
        <taxon>Bacteroidota</taxon>
        <taxon>Flavobacteriia</taxon>
        <taxon>Flavobacteriales</taxon>
        <taxon>Flavobacteriaceae</taxon>
        <taxon>Gillisia</taxon>
    </lineage>
</organism>
<feature type="chain" id="PRO_5003559948" evidence="1">
    <location>
        <begin position="23"/>
        <end position="109"/>
    </location>
</feature>
<name>H2BSY0_GILLR</name>
<accession>H2BSY0</accession>
<dbReference type="OrthoDB" id="1449479at2"/>
<dbReference type="HOGENOM" id="CLU_2180095_0_0_10"/>
<reference evidence="3" key="1">
    <citation type="journal article" date="2012" name="Stand. Genomic Sci.">
        <title>Genome sequence of the Antarctic rhodopsins-containing flavobacterium Gillisia limnaea type strain (R-8282(T)).</title>
        <authorList>
            <person name="Riedel T."/>
            <person name="Held B."/>
            <person name="Nolan M."/>
            <person name="Lucas S."/>
            <person name="Lapidus A."/>
            <person name="Tice H."/>
            <person name="Del Rio T.G."/>
            <person name="Cheng J.F."/>
            <person name="Han C."/>
            <person name="Tapia R."/>
            <person name="Goodwin L.A."/>
            <person name="Pitluck S."/>
            <person name="Liolios K."/>
            <person name="Mavromatis K."/>
            <person name="Pagani I."/>
            <person name="Ivanova N."/>
            <person name="Mikhailova N."/>
            <person name="Pati A."/>
            <person name="Chen A."/>
            <person name="Palaniappan K."/>
            <person name="Land M."/>
            <person name="Rohde M."/>
            <person name="Tindall B.J."/>
            <person name="Detter J.C."/>
            <person name="Goker M."/>
            <person name="Bristow J."/>
            <person name="Eisen J.A."/>
            <person name="Markowitz V."/>
            <person name="Hugenholtz P."/>
            <person name="Kyrpides N.C."/>
            <person name="Klenk H.P."/>
            <person name="Woyke T."/>
        </authorList>
    </citation>
    <scope>NUCLEOTIDE SEQUENCE [LARGE SCALE GENOMIC DNA]</scope>
    <source>
        <strain evidence="3">DSM 15749 / LMG 21470 / R-8282</strain>
    </source>
</reference>
<sequence length="109" mass="12087">MQNIRLLAVFLMLLSASSPGHAFSINAIPQPLDNEITAQLSEDLVDLSASYRTTTVDNFNTRISFPSSTILTGEDSRLLSKSKAYFFSSQFLKPGLSLPDIIFPFHTFL</sequence>
<feature type="signal peptide" evidence="1">
    <location>
        <begin position="1"/>
        <end position="22"/>
    </location>
</feature>
<gene>
    <name evidence="2" type="ORF">Gilli_0813</name>
</gene>
<dbReference type="RefSeq" id="WP_006987832.1">
    <property type="nucleotide sequence ID" value="NZ_JH594606.1"/>
</dbReference>
<evidence type="ECO:0000313" key="2">
    <source>
        <dbReference type="EMBL" id="EHQ01510.1"/>
    </source>
</evidence>
<protein>
    <submittedName>
        <fullName evidence="2">Uncharacterized protein</fullName>
    </submittedName>
</protein>
<dbReference type="STRING" id="865937.Gilli_0813"/>
<dbReference type="Proteomes" id="UP000003844">
    <property type="component" value="Unassembled WGS sequence"/>
</dbReference>
<evidence type="ECO:0000313" key="3">
    <source>
        <dbReference type="Proteomes" id="UP000003844"/>
    </source>
</evidence>
<dbReference type="AlphaFoldDB" id="H2BSY0"/>
<dbReference type="EMBL" id="JH594606">
    <property type="protein sequence ID" value="EHQ01510.1"/>
    <property type="molecule type" value="Genomic_DNA"/>
</dbReference>
<keyword evidence="3" id="KW-1185">Reference proteome</keyword>
<dbReference type="eggNOG" id="ENOG5031184">
    <property type="taxonomic scope" value="Bacteria"/>
</dbReference>